<protein>
    <recommendedName>
        <fullName evidence="3">Histidine phosphotransferase ChpT C-terminal domain-containing protein</fullName>
    </recommendedName>
</protein>
<organism evidence="1 2">
    <name type="scientific">Halobacteriovorax vibrionivorans</name>
    <dbReference type="NCBI Taxonomy" id="2152716"/>
    <lineage>
        <taxon>Bacteria</taxon>
        <taxon>Pseudomonadati</taxon>
        <taxon>Bdellovibrionota</taxon>
        <taxon>Bacteriovoracia</taxon>
        <taxon>Bacteriovoracales</taxon>
        <taxon>Halobacteriovoraceae</taxon>
        <taxon>Halobacteriovorax</taxon>
    </lineage>
</organism>
<accession>A0ABY0IHA5</accession>
<proteinExistence type="predicted"/>
<dbReference type="RefSeq" id="WP_114705276.1">
    <property type="nucleotide sequence ID" value="NZ_QDKL01000001.1"/>
</dbReference>
<reference evidence="2" key="1">
    <citation type="journal article" date="2019" name="Int. J. Syst. Evol. Microbiol.">
        <title>Halobacteriovorax valvorus sp. nov., a novel prokaryotic predator isolated from coastal seawater of China.</title>
        <authorList>
            <person name="Chen M.-X."/>
        </authorList>
    </citation>
    <scope>NUCLEOTIDE SEQUENCE [LARGE SCALE GENOMIC DNA]</scope>
    <source>
        <strain evidence="2">BL9</strain>
    </source>
</reference>
<dbReference type="Proteomes" id="UP000443582">
    <property type="component" value="Unassembled WGS sequence"/>
</dbReference>
<evidence type="ECO:0000313" key="2">
    <source>
        <dbReference type="Proteomes" id="UP000443582"/>
    </source>
</evidence>
<comment type="caution">
    <text evidence="1">The sequence shown here is derived from an EMBL/GenBank/DDBJ whole genome shotgun (WGS) entry which is preliminary data.</text>
</comment>
<name>A0ABY0IHA5_9BACT</name>
<keyword evidence="2" id="KW-1185">Reference proteome</keyword>
<dbReference type="EMBL" id="QDKL01000001">
    <property type="protein sequence ID" value="RZF22331.1"/>
    <property type="molecule type" value="Genomic_DNA"/>
</dbReference>
<gene>
    <name evidence="1" type="ORF">DAY19_00765</name>
</gene>
<sequence length="214" mass="24635">MTKEISKGEAFNETLRVLAHDYSGHMHLIRFCIDEILQKQDPENPFVKRLNQGLERFQTDLDLLKQSTPYFLEEEVQISKIASRAFGQGRIYLKKHFADLTWSIVGDGSIEAKNANTLSEGLFAFAHLFSTLAKKEGRDSIHITLEIKDGLRKLIFLKSDLNKYLRQDLDSILNLGDENEKTLRRYIGVENFVAKGWEYDVLDGENNLSVRLKL</sequence>
<evidence type="ECO:0000313" key="1">
    <source>
        <dbReference type="EMBL" id="RZF22331.1"/>
    </source>
</evidence>
<evidence type="ECO:0008006" key="3">
    <source>
        <dbReference type="Google" id="ProtNLM"/>
    </source>
</evidence>